<dbReference type="Proteomes" id="UP001388673">
    <property type="component" value="Unassembled WGS sequence"/>
</dbReference>
<evidence type="ECO:0000256" key="1">
    <source>
        <dbReference type="SAM" id="MobiDB-lite"/>
    </source>
</evidence>
<feature type="region of interest" description="Disordered" evidence="1">
    <location>
        <begin position="287"/>
        <end position="329"/>
    </location>
</feature>
<comment type="caution">
    <text evidence="2">The sequence shown here is derived from an EMBL/GenBank/DDBJ whole genome shotgun (WGS) entry which is preliminary data.</text>
</comment>
<feature type="compositionally biased region" description="Polar residues" evidence="1">
    <location>
        <begin position="289"/>
        <end position="312"/>
    </location>
</feature>
<evidence type="ECO:0000313" key="2">
    <source>
        <dbReference type="EMBL" id="KAK8849663.1"/>
    </source>
</evidence>
<feature type="region of interest" description="Disordered" evidence="1">
    <location>
        <begin position="126"/>
        <end position="153"/>
    </location>
</feature>
<dbReference type="GO" id="GO:0000724">
    <property type="term" value="P:double-strand break repair via homologous recombination"/>
    <property type="evidence" value="ECO:0007669"/>
    <property type="project" value="InterPro"/>
</dbReference>
<accession>A0AAW0YWF7</accession>
<dbReference type="KEGG" id="kne:92182256"/>
<dbReference type="GO" id="GO:0006355">
    <property type="term" value="P:regulation of DNA-templated transcription"/>
    <property type="evidence" value="ECO:0007669"/>
    <property type="project" value="TreeGrafter"/>
</dbReference>
<protein>
    <submittedName>
        <fullName evidence="2">Uncharacterized protein</fullName>
    </submittedName>
</protein>
<dbReference type="GeneID" id="92182256"/>
<organism evidence="2 3">
    <name type="scientific">Kwoniella newhampshirensis</name>
    <dbReference type="NCBI Taxonomy" id="1651941"/>
    <lineage>
        <taxon>Eukaryota</taxon>
        <taxon>Fungi</taxon>
        <taxon>Dikarya</taxon>
        <taxon>Basidiomycota</taxon>
        <taxon>Agaricomycotina</taxon>
        <taxon>Tremellomycetes</taxon>
        <taxon>Tremellales</taxon>
        <taxon>Cryptococcaceae</taxon>
        <taxon>Kwoniella</taxon>
    </lineage>
</organism>
<dbReference type="RefSeq" id="XP_066801551.1">
    <property type="nucleotide sequence ID" value="XM_066948092.1"/>
</dbReference>
<dbReference type="InterPro" id="IPR015525">
    <property type="entry name" value="BRCA2"/>
</dbReference>
<sequence>MRPVRPLSPVSSRSDSSAALALDVGLQDAIPDIIMPTDLGDLLTGLGADDLDDFGDMDGGDIEDDGQTKLGASIGDDHESSTASSLLPPMTGFATAGGKLLAPPSADALSRARALWEADEARGLILPTQEQLSPPKKRPRLEPDSIASSSSGLTSGFITGRGVAVPPPSKKAAERAAKLFEYIENDPAFTFSTLIPNESPLSAPGSQLGSGKPIGRPSDANMVKALALFADTNTERSIPGPSSRAMITPATMTFGFQLGSGKAAPPPSTASVAKALSLFADIDGEHPSGSVSDQFSTTPASRNPLANEQPATPSRIPLATTTNTFGSNKKPIMLKTPSASIRRIGLGATPTQHKSKRGFMTPFKQILTQSQPSPKPGVAYRSVFDLNRG</sequence>
<name>A0AAW0YWF7_9TREE</name>
<dbReference type="AlphaFoldDB" id="A0AAW0YWF7"/>
<feature type="compositionally biased region" description="Acidic residues" evidence="1">
    <location>
        <begin position="54"/>
        <end position="65"/>
    </location>
</feature>
<gene>
    <name evidence="2" type="ORF">IAR55_004998</name>
</gene>
<dbReference type="EMBL" id="JBCAWK010000009">
    <property type="protein sequence ID" value="KAK8849663.1"/>
    <property type="molecule type" value="Genomic_DNA"/>
</dbReference>
<proteinExistence type="predicted"/>
<keyword evidence="3" id="KW-1185">Reference proteome</keyword>
<reference evidence="2 3" key="1">
    <citation type="journal article" date="2024" name="bioRxiv">
        <title>Comparative genomics of Cryptococcus and Kwoniella reveals pathogenesis evolution and contrasting karyotype dynamics via intercentromeric recombination or chromosome fusion.</title>
        <authorList>
            <person name="Coelho M.A."/>
            <person name="David-Palma M."/>
            <person name="Shea T."/>
            <person name="Bowers K."/>
            <person name="McGinley-Smith S."/>
            <person name="Mohammad A.W."/>
            <person name="Gnirke A."/>
            <person name="Yurkov A.M."/>
            <person name="Nowrousian M."/>
            <person name="Sun S."/>
            <person name="Cuomo C.A."/>
            <person name="Heitman J."/>
        </authorList>
    </citation>
    <scope>NUCLEOTIDE SEQUENCE [LARGE SCALE GENOMIC DNA]</scope>
    <source>
        <strain evidence="2 3">CBS 13917</strain>
    </source>
</reference>
<dbReference type="PANTHER" id="PTHR11289:SF0">
    <property type="entry name" value="BREAST CANCER TYPE 2 SUSCEPTIBILITY PROTEIN"/>
    <property type="match status" value="1"/>
</dbReference>
<dbReference type="PANTHER" id="PTHR11289">
    <property type="entry name" value="BREAST CANCER TYPE 2 SUSCEPTIBILITY PROTEIN BRCA2"/>
    <property type="match status" value="1"/>
</dbReference>
<feature type="region of interest" description="Disordered" evidence="1">
    <location>
        <begin position="54"/>
        <end position="89"/>
    </location>
</feature>
<evidence type="ECO:0000313" key="3">
    <source>
        <dbReference type="Proteomes" id="UP001388673"/>
    </source>
</evidence>